<comment type="caution">
    <text evidence="2">The sequence shown here is derived from an EMBL/GenBank/DDBJ whole genome shotgun (WGS) entry which is preliminary data.</text>
</comment>
<feature type="transmembrane region" description="Helical" evidence="1">
    <location>
        <begin position="185"/>
        <end position="202"/>
    </location>
</feature>
<protein>
    <submittedName>
        <fullName evidence="2">DUF6541 family protein</fullName>
    </submittedName>
</protein>
<evidence type="ECO:0000313" key="3">
    <source>
        <dbReference type="Proteomes" id="UP001589788"/>
    </source>
</evidence>
<feature type="transmembrane region" description="Helical" evidence="1">
    <location>
        <begin position="155"/>
        <end position="173"/>
    </location>
</feature>
<feature type="transmembrane region" description="Helical" evidence="1">
    <location>
        <begin position="865"/>
        <end position="887"/>
    </location>
</feature>
<feature type="transmembrane region" description="Helical" evidence="1">
    <location>
        <begin position="308"/>
        <end position="329"/>
    </location>
</feature>
<dbReference type="InterPro" id="IPR046671">
    <property type="entry name" value="DUF6541"/>
</dbReference>
<feature type="transmembrane region" description="Helical" evidence="1">
    <location>
        <begin position="254"/>
        <end position="282"/>
    </location>
</feature>
<keyword evidence="3" id="KW-1185">Reference proteome</keyword>
<feature type="transmembrane region" description="Helical" evidence="1">
    <location>
        <begin position="129"/>
        <end position="149"/>
    </location>
</feature>
<evidence type="ECO:0000256" key="1">
    <source>
        <dbReference type="SAM" id="Phobius"/>
    </source>
</evidence>
<keyword evidence="1" id="KW-0812">Transmembrane</keyword>
<feature type="transmembrane region" description="Helical" evidence="1">
    <location>
        <begin position="37"/>
        <end position="55"/>
    </location>
</feature>
<dbReference type="RefSeq" id="WP_377789100.1">
    <property type="nucleotide sequence ID" value="NZ_JBHLYQ010000049.1"/>
</dbReference>
<organism evidence="2 3">
    <name type="scientific">Aciditerrimonas ferrireducens</name>
    <dbReference type="NCBI Taxonomy" id="667306"/>
    <lineage>
        <taxon>Bacteria</taxon>
        <taxon>Bacillati</taxon>
        <taxon>Actinomycetota</taxon>
        <taxon>Acidimicrobiia</taxon>
        <taxon>Acidimicrobiales</taxon>
        <taxon>Acidimicrobiaceae</taxon>
        <taxon>Aciditerrimonas</taxon>
    </lineage>
</organism>
<feature type="transmembrane region" description="Helical" evidence="1">
    <location>
        <begin position="382"/>
        <end position="401"/>
    </location>
</feature>
<sequence>MQPAAVDSPGVLALGARSRTASERQVEERRRRWPAKVGRLALDLVLLAALLVATWEVGVRSTDFVGTPKGADALDHASTVKLLMQDFPHVLWNPAWFSGMKLLPGIYPPLYHLIIATAVAASGTTIEHAMVVCTAVAFLVMTASAYGFVRLISRSSAAAAVAGAVVLAVPAFWQPSLRSGEYPRLIAMAFACLATFLAALYTRKPGRLRLTAVIIAATCGMSTHDLTGGLGVLQVLGVLLFVNYRPFAERIKVVAGVAAAVAAMVLWLYLPTLVGFHAYYLIPQPRFVPNTGTSYRRLFETVGSSLKAFSPLLLPLTLLLMAAAAWFAWRRSSFSSKRFRQCVGASAAMLIVALVVLTYAYIGRFTHADLEIVGIYPNDMFTYAAWPLATTCGLLLAALASELRSRLRYLWRSALYVAPALAAVVCLVATVPVLKRDAFSYQQTAEIQLPIMPGSNGTKQYRLALTDATETSWINFFTNVPEVGGPFNQGAVNFTWSFWAESVLSNDPPSVAEMKFMLNWNAVRWIQAGSGPSAYGFYQDHPALFRYVGPSADNTYHNFVVRQTSPILAATDAPPVLIVGSAENYNLLLRALALTDVGPNTLIPVQGEANLNDYSLKKLEQFPEIFLYGFQASNPRQAAKLLRGYVRHGGGLVIDVGGAAGLAAELAKDGAPLPVTKWRSFELYQSWHFAPSKSSLLRGIDLAKFSPAVYAQTFPYLVEGASQRSPGSSVDLLSDGRPVLVDEHVGKSTVIESGLNLPYHDDTFSNTTESSLLARLLLSSIARSWASAPANAGRAKITTDADLLRTAGAEGVLFKEDDSPGWHAYVDGRPSSVYPAGLGYMYLRLEGSSSPATVRFQYELSGSEWATIVTALLALVVLGAYLIGVPLPRRIRRRLERAKKDIRATFRGKSDAIRLQRARVAELLADPAPDVRLQGLSLLRGEPALQPYGDLLLEEARTERDDECIQALVALVAAFQWEPIASPEIAKLRRWAASVHRATRV</sequence>
<dbReference type="Proteomes" id="UP001589788">
    <property type="component" value="Unassembled WGS sequence"/>
</dbReference>
<dbReference type="SUPFAM" id="SSF52317">
    <property type="entry name" value="Class I glutamine amidotransferase-like"/>
    <property type="match status" value="1"/>
</dbReference>
<name>A0ABV6C298_9ACTN</name>
<reference evidence="2 3" key="1">
    <citation type="submission" date="2024-09" db="EMBL/GenBank/DDBJ databases">
        <authorList>
            <person name="Sun Q."/>
            <person name="Mori K."/>
        </authorList>
    </citation>
    <scope>NUCLEOTIDE SEQUENCE [LARGE SCALE GENOMIC DNA]</scope>
    <source>
        <strain evidence="2 3">JCM 15389</strain>
    </source>
</reference>
<feature type="transmembrane region" description="Helical" evidence="1">
    <location>
        <begin position="413"/>
        <end position="434"/>
    </location>
</feature>
<dbReference type="Pfam" id="PF20176">
    <property type="entry name" value="DUF6541"/>
    <property type="match status" value="1"/>
</dbReference>
<dbReference type="InterPro" id="IPR029062">
    <property type="entry name" value="Class_I_gatase-like"/>
</dbReference>
<gene>
    <name evidence="2" type="ORF">ACFFRE_06580</name>
</gene>
<keyword evidence="1" id="KW-1133">Transmembrane helix</keyword>
<keyword evidence="1" id="KW-0472">Membrane</keyword>
<evidence type="ECO:0000313" key="2">
    <source>
        <dbReference type="EMBL" id="MFC0081810.1"/>
    </source>
</evidence>
<dbReference type="EMBL" id="JBHLYQ010000049">
    <property type="protein sequence ID" value="MFC0081810.1"/>
    <property type="molecule type" value="Genomic_DNA"/>
</dbReference>
<proteinExistence type="predicted"/>
<accession>A0ABV6C298</accession>
<feature type="transmembrane region" description="Helical" evidence="1">
    <location>
        <begin position="341"/>
        <end position="362"/>
    </location>
</feature>